<evidence type="ECO:0000313" key="7">
    <source>
        <dbReference type="Proteomes" id="UP001497525"/>
    </source>
</evidence>
<gene>
    <name evidence="6" type="ORF">CDAUBV1_LOCUS7081</name>
</gene>
<feature type="transmembrane region" description="Helical" evidence="5">
    <location>
        <begin position="59"/>
        <end position="78"/>
    </location>
</feature>
<keyword evidence="2 5" id="KW-0812">Transmembrane</keyword>
<evidence type="ECO:0000256" key="3">
    <source>
        <dbReference type="ARBA" id="ARBA00022989"/>
    </source>
</evidence>
<dbReference type="GO" id="GO:0016020">
    <property type="term" value="C:membrane"/>
    <property type="evidence" value="ECO:0007669"/>
    <property type="project" value="UniProtKB-SubCell"/>
</dbReference>
<dbReference type="InterPro" id="IPR004895">
    <property type="entry name" value="Prenylated_rab_accept_PRA1"/>
</dbReference>
<evidence type="ECO:0000256" key="4">
    <source>
        <dbReference type="ARBA" id="ARBA00023136"/>
    </source>
</evidence>
<sequence>MRFLPLRGFSEFLGGAAVFSIPQESSYKERIFSNLIYYQSNYFLITVSVLLLSSFLYPFSILVGLAVSLGPVLLLMLADVSPSTVRSPKVSIPVIAGATLMLFLVGRHLLYFIITLLLPMLVVLLHSMTRQRNIRSRITRIVESRGPMSRKTPMGYLLEILGANVNAFELDL</sequence>
<evidence type="ECO:0000256" key="2">
    <source>
        <dbReference type="ARBA" id="ARBA00022692"/>
    </source>
</evidence>
<evidence type="ECO:0000256" key="1">
    <source>
        <dbReference type="ARBA" id="ARBA00004141"/>
    </source>
</evidence>
<feature type="transmembrane region" description="Helical" evidence="5">
    <location>
        <begin position="35"/>
        <end position="53"/>
    </location>
</feature>
<dbReference type="PANTHER" id="PTHR12859:SF0">
    <property type="entry name" value="PRA1 FAMILY PROTEIN"/>
    <property type="match status" value="1"/>
</dbReference>
<dbReference type="EMBL" id="CAXLJL010000157">
    <property type="protein sequence ID" value="CAL5133853.1"/>
    <property type="molecule type" value="Genomic_DNA"/>
</dbReference>
<keyword evidence="3 5" id="KW-1133">Transmembrane helix</keyword>
<comment type="similarity">
    <text evidence="5">Belongs to the PRA1 family.</text>
</comment>
<evidence type="ECO:0000313" key="6">
    <source>
        <dbReference type="EMBL" id="CAL5133853.1"/>
    </source>
</evidence>
<organism evidence="6 7">
    <name type="scientific">Calicophoron daubneyi</name>
    <name type="common">Rumen fluke</name>
    <name type="synonym">Paramphistomum daubneyi</name>
    <dbReference type="NCBI Taxonomy" id="300641"/>
    <lineage>
        <taxon>Eukaryota</taxon>
        <taxon>Metazoa</taxon>
        <taxon>Spiralia</taxon>
        <taxon>Lophotrochozoa</taxon>
        <taxon>Platyhelminthes</taxon>
        <taxon>Trematoda</taxon>
        <taxon>Digenea</taxon>
        <taxon>Plagiorchiida</taxon>
        <taxon>Pronocephalata</taxon>
        <taxon>Paramphistomoidea</taxon>
        <taxon>Paramphistomidae</taxon>
        <taxon>Calicophoron</taxon>
    </lineage>
</organism>
<comment type="subcellular location">
    <subcellularLocation>
        <location evidence="1 5">Membrane</location>
        <topology evidence="1 5">Multi-pass membrane protein</topology>
    </subcellularLocation>
</comment>
<comment type="caution">
    <text evidence="6">The sequence shown here is derived from an EMBL/GenBank/DDBJ whole genome shotgun (WGS) entry which is preliminary data.</text>
</comment>
<proteinExistence type="inferred from homology"/>
<accession>A0AAV2T8V2</accession>
<protein>
    <recommendedName>
        <fullName evidence="5">PRA1 family protein</fullName>
    </recommendedName>
</protein>
<keyword evidence="4 5" id="KW-0472">Membrane</keyword>
<dbReference type="AlphaFoldDB" id="A0AAV2T8V2"/>
<reference evidence="6" key="1">
    <citation type="submission" date="2024-06" db="EMBL/GenBank/DDBJ databases">
        <authorList>
            <person name="Liu X."/>
            <person name="Lenzi L."/>
            <person name="Haldenby T S."/>
            <person name="Uol C."/>
        </authorList>
    </citation>
    <scope>NUCLEOTIDE SEQUENCE</scope>
</reference>
<dbReference type="Pfam" id="PF03208">
    <property type="entry name" value="PRA1"/>
    <property type="match status" value="1"/>
</dbReference>
<name>A0AAV2T8V2_CALDB</name>
<dbReference type="PANTHER" id="PTHR12859">
    <property type="entry name" value="PRA1 PROTEIN"/>
    <property type="match status" value="1"/>
</dbReference>
<feature type="transmembrane region" description="Helical" evidence="5">
    <location>
        <begin position="111"/>
        <end position="128"/>
    </location>
</feature>
<evidence type="ECO:0000256" key="5">
    <source>
        <dbReference type="RuleBase" id="RU363107"/>
    </source>
</evidence>
<dbReference type="Proteomes" id="UP001497525">
    <property type="component" value="Unassembled WGS sequence"/>
</dbReference>